<feature type="transmembrane region" description="Helical" evidence="1">
    <location>
        <begin position="37"/>
        <end position="55"/>
    </location>
</feature>
<evidence type="ECO:0000313" key="2">
    <source>
        <dbReference type="EMBL" id="CBI09041.1"/>
    </source>
</evidence>
<keyword evidence="1" id="KW-0812">Transmembrane</keyword>
<accession>E6QP70</accession>
<keyword evidence="1" id="KW-0472">Membrane</keyword>
<reference evidence="2" key="1">
    <citation type="submission" date="2009-10" db="EMBL/GenBank/DDBJ databases">
        <title>Diversity of trophic interactions inside an arsenic-rich microbial ecosystem.</title>
        <authorList>
            <person name="Bertin P.N."/>
            <person name="Heinrich-Salmeron A."/>
            <person name="Pelletier E."/>
            <person name="Goulhen-Chollet F."/>
            <person name="Arsene-Ploetze F."/>
            <person name="Gallien S."/>
            <person name="Calteau A."/>
            <person name="Vallenet D."/>
            <person name="Casiot C."/>
            <person name="Chane-Woon-Ming B."/>
            <person name="Giloteaux L."/>
            <person name="Barakat M."/>
            <person name="Bonnefoy V."/>
            <person name="Bruneel O."/>
            <person name="Chandler M."/>
            <person name="Cleiss J."/>
            <person name="Duran R."/>
            <person name="Elbaz-Poulichet F."/>
            <person name="Fonknechten N."/>
            <person name="Lauga B."/>
            <person name="Mornico D."/>
            <person name="Ortet P."/>
            <person name="Schaeffer C."/>
            <person name="Siguier P."/>
            <person name="Alexander Thil Smith A."/>
            <person name="Van Dorsselaer A."/>
            <person name="Weissenbach J."/>
            <person name="Medigue C."/>
            <person name="Le Paslier D."/>
        </authorList>
    </citation>
    <scope>NUCLEOTIDE SEQUENCE</scope>
</reference>
<dbReference type="AlphaFoldDB" id="E6QP70"/>
<evidence type="ECO:0000256" key="1">
    <source>
        <dbReference type="SAM" id="Phobius"/>
    </source>
</evidence>
<sequence length="82" mass="8188">MHIRDILSLCTLLVGISSAVALPGIGDSLDTITGGHGKLALAILAIVGVVASQVIRVYSVPAAPTGTAYVAAPKAQQKAPTP</sequence>
<gene>
    <name evidence="2" type="ORF">CARN6_2586</name>
</gene>
<proteinExistence type="predicted"/>
<name>E6QP70_9ZZZZ</name>
<comment type="caution">
    <text evidence="2">The sequence shown here is derived from an EMBL/GenBank/DDBJ whole genome shotgun (WGS) entry which is preliminary data.</text>
</comment>
<organism evidence="2">
    <name type="scientific">mine drainage metagenome</name>
    <dbReference type="NCBI Taxonomy" id="410659"/>
    <lineage>
        <taxon>unclassified sequences</taxon>
        <taxon>metagenomes</taxon>
        <taxon>ecological metagenomes</taxon>
    </lineage>
</organism>
<dbReference type="EMBL" id="CABQ01000311">
    <property type="protein sequence ID" value="CBI09041.1"/>
    <property type="molecule type" value="Genomic_DNA"/>
</dbReference>
<keyword evidence="1" id="KW-1133">Transmembrane helix</keyword>
<protein>
    <submittedName>
        <fullName evidence="2">Uncharacterized protein</fullName>
    </submittedName>
</protein>